<protein>
    <submittedName>
        <fullName evidence="1">Uncharacterized protein</fullName>
    </submittedName>
</protein>
<organism evidence="1">
    <name type="scientific">Spironucleus salmonicida</name>
    <dbReference type="NCBI Taxonomy" id="348837"/>
    <lineage>
        <taxon>Eukaryota</taxon>
        <taxon>Metamonada</taxon>
        <taxon>Diplomonadida</taxon>
        <taxon>Hexamitidae</taxon>
        <taxon>Hexamitinae</taxon>
        <taxon>Spironucleus</taxon>
    </lineage>
</organism>
<dbReference type="Proteomes" id="UP000018208">
    <property type="component" value="Unassembled WGS sequence"/>
</dbReference>
<proteinExistence type="predicted"/>
<sequence length="93" mass="10946">MAQNQKIENIGIVRPVVMPKAKIVPQRYNILNSDTFRSRDHLYHPETYRNQDVYVAKEEIRRADMPDLMESQSCRQASLDATVQWDKKNQAKK</sequence>
<name>V6LUF1_9EUKA</name>
<reference evidence="1 2" key="1">
    <citation type="journal article" date="2014" name="PLoS Genet.">
        <title>The Genome of Spironucleus salmonicida Highlights a Fish Pathogen Adapted to Fluctuating Environments.</title>
        <authorList>
            <person name="Xu F."/>
            <person name="Jerlstrom-Hultqvist J."/>
            <person name="Einarsson E."/>
            <person name="Astvaldsson A."/>
            <person name="Svard S.G."/>
            <person name="Andersson J.O."/>
        </authorList>
    </citation>
    <scope>NUCLEOTIDE SEQUENCE</scope>
    <source>
        <strain evidence="2">ATCC 50377</strain>
    </source>
</reference>
<accession>V6LUF1</accession>
<dbReference type="VEuPathDB" id="GiardiaDB:SS50377_25772"/>
<dbReference type="AlphaFoldDB" id="V6LUF1"/>
<reference evidence="2" key="2">
    <citation type="submission" date="2020-12" db="EMBL/GenBank/DDBJ databases">
        <title>New Spironucleus salmonicida genome in near-complete chromosomes.</title>
        <authorList>
            <person name="Xu F."/>
            <person name="Kurt Z."/>
            <person name="Jimenez-Gonzalez A."/>
            <person name="Astvaldsson A."/>
            <person name="Andersson J.O."/>
            <person name="Svard S.G."/>
        </authorList>
    </citation>
    <scope>NUCLEOTIDE SEQUENCE</scope>
    <source>
        <strain evidence="2">ATCC 50377</strain>
    </source>
</reference>
<evidence type="ECO:0000313" key="2">
    <source>
        <dbReference type="EMBL" id="KAH0571583.1"/>
    </source>
</evidence>
<evidence type="ECO:0000313" key="3">
    <source>
        <dbReference type="Proteomes" id="UP000018208"/>
    </source>
</evidence>
<keyword evidence="3" id="KW-1185">Reference proteome</keyword>
<dbReference type="EMBL" id="AUWU02000006">
    <property type="protein sequence ID" value="KAH0571583.1"/>
    <property type="molecule type" value="Genomic_DNA"/>
</dbReference>
<dbReference type="EMBL" id="KI545996">
    <property type="protein sequence ID" value="EST48252.1"/>
    <property type="molecule type" value="Genomic_DNA"/>
</dbReference>
<evidence type="ECO:0000313" key="1">
    <source>
        <dbReference type="EMBL" id="EST48252.1"/>
    </source>
</evidence>
<gene>
    <name evidence="1" type="ORF">SS50377_11593</name>
    <name evidence="2" type="ORF">SS50377_25772</name>
</gene>